<dbReference type="HOGENOM" id="CLU_2430899_0_0_1"/>
<proteinExistence type="predicted"/>
<evidence type="ECO:0000313" key="3">
    <source>
        <dbReference type="Proteomes" id="UP000006591"/>
    </source>
</evidence>
<keyword evidence="1" id="KW-1133">Transmembrane helix</keyword>
<reference evidence="2" key="2">
    <citation type="submission" date="2018-04" db="EMBL/GenBank/DDBJ databases">
        <title>OnivRS2 (Oryza nivara Reference Sequence Version 2).</title>
        <authorList>
            <person name="Zhang J."/>
            <person name="Kudrna D."/>
            <person name="Lee S."/>
            <person name="Talag J."/>
            <person name="Rajasekar S."/>
            <person name="Welchert J."/>
            <person name="Hsing Y.-I."/>
            <person name="Wing R.A."/>
        </authorList>
    </citation>
    <scope>NUCLEOTIDE SEQUENCE [LARGE SCALE GENOMIC DNA]</scope>
    <source>
        <strain evidence="2">SL10</strain>
    </source>
</reference>
<name>A0A0E0HX38_ORYNI</name>
<keyword evidence="1" id="KW-0472">Membrane</keyword>
<keyword evidence="1" id="KW-0812">Transmembrane</keyword>
<evidence type="ECO:0000256" key="1">
    <source>
        <dbReference type="SAM" id="Phobius"/>
    </source>
</evidence>
<feature type="transmembrane region" description="Helical" evidence="1">
    <location>
        <begin position="41"/>
        <end position="60"/>
    </location>
</feature>
<dbReference type="EnsemblPlants" id="ONIVA07G02980.2">
    <property type="protein sequence ID" value="ONIVA07G02980.2"/>
    <property type="gene ID" value="ONIVA07G02980"/>
</dbReference>
<sequence length="91" mass="9891">MVLGMLPTLKSVFAWPSSSPSPAEGAPCSLSQAFFLLCMRATIILGACYTVFLFWVAFAYPRSRLEYLQLSPLFVVAVTAPTLGVVMIRNG</sequence>
<keyword evidence="3" id="KW-1185">Reference proteome</keyword>
<organism evidence="2">
    <name type="scientific">Oryza nivara</name>
    <name type="common">Indian wild rice</name>
    <name type="synonym">Oryza sativa f. spontanea</name>
    <dbReference type="NCBI Taxonomy" id="4536"/>
    <lineage>
        <taxon>Eukaryota</taxon>
        <taxon>Viridiplantae</taxon>
        <taxon>Streptophyta</taxon>
        <taxon>Embryophyta</taxon>
        <taxon>Tracheophyta</taxon>
        <taxon>Spermatophyta</taxon>
        <taxon>Magnoliopsida</taxon>
        <taxon>Liliopsida</taxon>
        <taxon>Poales</taxon>
        <taxon>Poaceae</taxon>
        <taxon>BOP clade</taxon>
        <taxon>Oryzoideae</taxon>
        <taxon>Oryzeae</taxon>
        <taxon>Oryzinae</taxon>
        <taxon>Oryza</taxon>
    </lineage>
</organism>
<evidence type="ECO:0000313" key="2">
    <source>
        <dbReference type="EnsemblPlants" id="ONIVA07G02980.2"/>
    </source>
</evidence>
<dbReference type="AlphaFoldDB" id="A0A0E0HX38"/>
<reference evidence="2" key="1">
    <citation type="submission" date="2015-04" db="UniProtKB">
        <authorList>
            <consortium name="EnsemblPlants"/>
        </authorList>
    </citation>
    <scope>IDENTIFICATION</scope>
    <source>
        <strain evidence="2">SL10</strain>
    </source>
</reference>
<accession>A0A0E0HX38</accession>
<protein>
    <submittedName>
        <fullName evidence="2">Uncharacterized protein</fullName>
    </submittedName>
</protein>
<dbReference type="Proteomes" id="UP000006591">
    <property type="component" value="Chromosome 7"/>
</dbReference>
<dbReference type="Gramene" id="ONIVA07G02980.2">
    <property type="protein sequence ID" value="ONIVA07G02980.2"/>
    <property type="gene ID" value="ONIVA07G02980"/>
</dbReference>
<feature type="transmembrane region" description="Helical" evidence="1">
    <location>
        <begin position="67"/>
        <end position="88"/>
    </location>
</feature>